<protein>
    <submittedName>
        <fullName evidence="1">Spherulation-specific family 4 protein</fullName>
    </submittedName>
</protein>
<dbReference type="RefSeq" id="WP_253757070.1">
    <property type="nucleotide sequence ID" value="NZ_JAMZDZ010000001.1"/>
</dbReference>
<gene>
    <name evidence="1" type="ORF">ACFOZ4_09645</name>
</gene>
<evidence type="ECO:0000313" key="1">
    <source>
        <dbReference type="EMBL" id="MFC4130863.1"/>
    </source>
</evidence>
<name>A0ABV8LKQ9_9ACTN</name>
<evidence type="ECO:0000313" key="2">
    <source>
        <dbReference type="Proteomes" id="UP001595816"/>
    </source>
</evidence>
<keyword evidence="2" id="KW-1185">Reference proteome</keyword>
<dbReference type="Proteomes" id="UP001595816">
    <property type="component" value="Unassembled WGS sequence"/>
</dbReference>
<reference evidence="2" key="1">
    <citation type="journal article" date="2019" name="Int. J. Syst. Evol. Microbiol.">
        <title>The Global Catalogue of Microorganisms (GCM) 10K type strain sequencing project: providing services to taxonomists for standard genome sequencing and annotation.</title>
        <authorList>
            <consortium name="The Broad Institute Genomics Platform"/>
            <consortium name="The Broad Institute Genome Sequencing Center for Infectious Disease"/>
            <person name="Wu L."/>
            <person name="Ma J."/>
        </authorList>
    </citation>
    <scope>NUCLEOTIDE SEQUENCE [LARGE SCALE GENOMIC DNA]</scope>
    <source>
        <strain evidence="2">CGMCC 4.7289</strain>
    </source>
</reference>
<dbReference type="EMBL" id="JBHSAY010000005">
    <property type="protein sequence ID" value="MFC4130863.1"/>
    <property type="molecule type" value="Genomic_DNA"/>
</dbReference>
<comment type="caution">
    <text evidence="1">The sequence shown here is derived from an EMBL/GenBank/DDBJ whole genome shotgun (WGS) entry which is preliminary data.</text>
</comment>
<proteinExistence type="predicted"/>
<dbReference type="InterPro" id="IPR021986">
    <property type="entry name" value="Spherulin4"/>
</dbReference>
<organism evidence="1 2">
    <name type="scientific">Hamadaea flava</name>
    <dbReference type="NCBI Taxonomy" id="1742688"/>
    <lineage>
        <taxon>Bacteria</taxon>
        <taxon>Bacillati</taxon>
        <taxon>Actinomycetota</taxon>
        <taxon>Actinomycetes</taxon>
        <taxon>Micromonosporales</taxon>
        <taxon>Micromonosporaceae</taxon>
        <taxon>Hamadaea</taxon>
    </lineage>
</organism>
<sequence>MGRHLTIYAHPVAGPVNAGVPLGYLDLAFGARPVESVKAELDEWGAQAVGGLFFDQVPTSPFSIGPVAMAVRAARRLGFDTILLNPGRPTDNLYRGLGAIICTFEGDWIDYQLGTEDGVRPGDGHVVHGIPGENMEQCLELMRGRGAAWGVATSAGCLVPALATA</sequence>
<dbReference type="Pfam" id="PF12138">
    <property type="entry name" value="Spherulin4"/>
    <property type="match status" value="1"/>
</dbReference>
<accession>A0ABV8LKQ9</accession>